<feature type="non-terminal residue" evidence="2">
    <location>
        <position position="93"/>
    </location>
</feature>
<evidence type="ECO:0000313" key="4">
    <source>
        <dbReference type="Proteomes" id="UP000663829"/>
    </source>
</evidence>
<reference evidence="2" key="1">
    <citation type="submission" date="2021-02" db="EMBL/GenBank/DDBJ databases">
        <authorList>
            <person name="Nowell W R."/>
        </authorList>
    </citation>
    <scope>NUCLEOTIDE SEQUENCE</scope>
</reference>
<dbReference type="Proteomes" id="UP000663829">
    <property type="component" value="Unassembled WGS sequence"/>
</dbReference>
<dbReference type="OrthoDB" id="43807at2759"/>
<dbReference type="Proteomes" id="UP000681722">
    <property type="component" value="Unassembled WGS sequence"/>
</dbReference>
<gene>
    <name evidence="2" type="ORF">GPM918_LOCUS46661</name>
    <name evidence="3" type="ORF">SRO942_LOCUS51283</name>
</gene>
<comment type="caution">
    <text evidence="2">The sequence shown here is derived from an EMBL/GenBank/DDBJ whole genome shotgun (WGS) entry which is preliminary data.</text>
</comment>
<evidence type="ECO:0000313" key="2">
    <source>
        <dbReference type="EMBL" id="CAF1683193.1"/>
    </source>
</evidence>
<dbReference type="AlphaFoldDB" id="A0A816H4Z1"/>
<name>A0A816H4Z1_9BILA</name>
<protein>
    <submittedName>
        <fullName evidence="2">Uncharacterized protein</fullName>
    </submittedName>
</protein>
<organism evidence="2 4">
    <name type="scientific">Didymodactylos carnosus</name>
    <dbReference type="NCBI Taxonomy" id="1234261"/>
    <lineage>
        <taxon>Eukaryota</taxon>
        <taxon>Metazoa</taxon>
        <taxon>Spiralia</taxon>
        <taxon>Gnathifera</taxon>
        <taxon>Rotifera</taxon>
        <taxon>Eurotatoria</taxon>
        <taxon>Bdelloidea</taxon>
        <taxon>Philodinida</taxon>
        <taxon>Philodinidae</taxon>
        <taxon>Didymodactylos</taxon>
    </lineage>
</organism>
<keyword evidence="4" id="KW-1185">Reference proteome</keyword>
<sequence length="93" mass="11021">RDEWATRLKEEWTEQFTSAKNNAPNDETSAKLEKALRTNRIRLFESCTVMNIDDLVLYPVSLHSNTNKHEEQKRRRPLITSDRTQYQLPEFLG</sequence>
<dbReference type="EMBL" id="CAJOBC010159187">
    <property type="protein sequence ID" value="CAF4693506.1"/>
    <property type="molecule type" value="Genomic_DNA"/>
</dbReference>
<evidence type="ECO:0000313" key="3">
    <source>
        <dbReference type="EMBL" id="CAF4693506.1"/>
    </source>
</evidence>
<evidence type="ECO:0000256" key="1">
    <source>
        <dbReference type="SAM" id="MobiDB-lite"/>
    </source>
</evidence>
<accession>A0A816H4Z1</accession>
<feature type="region of interest" description="Disordered" evidence="1">
    <location>
        <begin position="63"/>
        <end position="93"/>
    </location>
</feature>
<dbReference type="EMBL" id="CAJNOQ010068328">
    <property type="protein sequence ID" value="CAF1683193.1"/>
    <property type="molecule type" value="Genomic_DNA"/>
</dbReference>
<proteinExistence type="predicted"/>
<feature type="non-terminal residue" evidence="2">
    <location>
        <position position="1"/>
    </location>
</feature>